<reference evidence="1" key="1">
    <citation type="submission" date="2009-12" db="EMBL/GenBank/DDBJ databases">
        <authorList>
            <person name="Weinstock G."/>
            <person name="Sodergren E."/>
            <person name="Clifton S."/>
            <person name="Fulton L."/>
            <person name="Fulton B."/>
            <person name="Courtney L."/>
            <person name="Fronick C."/>
            <person name="Harrison M."/>
            <person name="Strong C."/>
            <person name="Farmer C."/>
            <person name="Delahaunty K."/>
            <person name="Markovic C."/>
            <person name="Hall O."/>
            <person name="Minx P."/>
            <person name="Tomlinson C."/>
            <person name="Mitreva M."/>
            <person name="Nelson J."/>
            <person name="Hou S."/>
            <person name="Wollam A."/>
            <person name="Pepin K.H."/>
            <person name="Johnson M."/>
            <person name="Bhonagiri V."/>
            <person name="Nash W.E."/>
            <person name="Warren W."/>
            <person name="Chinwalla A."/>
            <person name="Mardis E.R."/>
            <person name="Wilson R.K."/>
        </authorList>
    </citation>
    <scope>NUCLEOTIDE SEQUENCE [LARGE SCALE GENOMIC DNA]</scope>
    <source>
        <strain evidence="1">DSM 4541</strain>
    </source>
</reference>
<dbReference type="AlphaFoldDB" id="D1P0V7"/>
<dbReference type="HOGENOM" id="CLU_3220677_0_0_6"/>
<organism evidence="1 2">
    <name type="scientific">Providencia rustigianii DSM 4541</name>
    <dbReference type="NCBI Taxonomy" id="500637"/>
    <lineage>
        <taxon>Bacteria</taxon>
        <taxon>Pseudomonadati</taxon>
        <taxon>Pseudomonadota</taxon>
        <taxon>Gammaproteobacteria</taxon>
        <taxon>Enterobacterales</taxon>
        <taxon>Morganellaceae</taxon>
        <taxon>Providencia</taxon>
    </lineage>
</organism>
<protein>
    <submittedName>
        <fullName evidence="1">Uncharacterized protein</fullName>
    </submittedName>
</protein>
<sequence length="44" mass="5220">MFYLMTLINNINIVFIVLKTPQTKSILDPHHLMIAKKEAKYTTW</sequence>
<name>D1P0V7_9GAMM</name>
<dbReference type="EMBL" id="ABXV02000017">
    <property type="protein sequence ID" value="EFB72976.1"/>
    <property type="molecule type" value="Genomic_DNA"/>
</dbReference>
<evidence type="ECO:0000313" key="1">
    <source>
        <dbReference type="EMBL" id="EFB72976.1"/>
    </source>
</evidence>
<comment type="caution">
    <text evidence="1">The sequence shown here is derived from an EMBL/GenBank/DDBJ whole genome shotgun (WGS) entry which is preliminary data.</text>
</comment>
<proteinExistence type="predicted"/>
<evidence type="ECO:0000313" key="2">
    <source>
        <dbReference type="Proteomes" id="UP000005512"/>
    </source>
</evidence>
<accession>D1P0V7</accession>
<dbReference type="STRING" id="500637.PROVRUST_05775"/>
<dbReference type="Proteomes" id="UP000005512">
    <property type="component" value="Unassembled WGS sequence"/>
</dbReference>
<keyword evidence="2" id="KW-1185">Reference proteome</keyword>
<gene>
    <name evidence="1" type="ORF">PROVRUST_05775</name>
</gene>